<reference evidence="2 3" key="1">
    <citation type="submission" date="2015-08" db="EMBL/GenBank/DDBJ databases">
        <authorList>
            <person name="Babu N.S."/>
            <person name="Beckwith C.J."/>
            <person name="Beseler K.G."/>
            <person name="Brison A."/>
            <person name="Carone J.V."/>
            <person name="Caskin T.P."/>
            <person name="Diamond M."/>
            <person name="Durham M.E."/>
            <person name="Foxe J.M."/>
            <person name="Go M."/>
            <person name="Henderson B.A."/>
            <person name="Jones I.B."/>
            <person name="McGettigan J.A."/>
            <person name="Micheletti S.J."/>
            <person name="Nasrallah M.E."/>
            <person name="Ortiz D."/>
            <person name="Piller C.R."/>
            <person name="Privatt S.R."/>
            <person name="Schneider S.L."/>
            <person name="Sharp S."/>
            <person name="Smith T.C."/>
            <person name="Stanton J.D."/>
            <person name="Ullery H.E."/>
            <person name="Wilson R.J."/>
            <person name="Serrano M.G."/>
            <person name="Buck G."/>
            <person name="Lee V."/>
            <person name="Wang Y."/>
            <person name="Carvalho R."/>
            <person name="Voegtly L."/>
            <person name="Shi R."/>
            <person name="Duckworth R."/>
            <person name="Johnson A."/>
            <person name="Loviza R."/>
            <person name="Walstead R."/>
            <person name="Shah Z."/>
            <person name="Kiflezghi M."/>
            <person name="Wade K."/>
            <person name="Ball S.L."/>
            <person name="Bradley K.W."/>
            <person name="Asai D.J."/>
            <person name="Bowman C.A."/>
            <person name="Russell D.A."/>
            <person name="Pope W.H."/>
            <person name="Jacobs-Sera D."/>
            <person name="Hendrix R.W."/>
            <person name="Hatfull G.F."/>
        </authorList>
    </citation>
    <scope>NUCLEOTIDE SEQUENCE [LARGE SCALE GENOMIC DNA]</scope>
    <source>
        <strain evidence="2 3">DSM 27648</strain>
    </source>
</reference>
<organism evidence="2 3">
    <name type="scientific">Labilithrix luteola</name>
    <dbReference type="NCBI Taxonomy" id="1391654"/>
    <lineage>
        <taxon>Bacteria</taxon>
        <taxon>Pseudomonadati</taxon>
        <taxon>Myxococcota</taxon>
        <taxon>Polyangia</taxon>
        <taxon>Polyangiales</taxon>
        <taxon>Labilitrichaceae</taxon>
        <taxon>Labilithrix</taxon>
    </lineage>
</organism>
<gene>
    <name evidence="2" type="ORF">AKJ09_05401</name>
</gene>
<evidence type="ECO:0000313" key="2">
    <source>
        <dbReference type="EMBL" id="AKU98737.1"/>
    </source>
</evidence>
<dbReference type="Proteomes" id="UP000064967">
    <property type="component" value="Chromosome"/>
</dbReference>
<dbReference type="STRING" id="1391654.AKJ09_05401"/>
<dbReference type="AlphaFoldDB" id="A0A0K1PZ27"/>
<keyword evidence="1" id="KW-1133">Transmembrane helix</keyword>
<proteinExistence type="predicted"/>
<keyword evidence="1" id="KW-0812">Transmembrane</keyword>
<sequence>MFRLDAHAAGDHDDGVGEHLALCTACADYVERLHAEVRRHAEDDEAKAAEFVLDLTDRQRAHAAIEHAQSQWRARPRRTVVAGLSILVAAAGLALVAQNGIPLTGGDGAGSGQSAIRFKGKLQLAVIRDRSGDQTRSATEVRVRPGDRLRAEISVDYSRPVEVGFLGKDGTWVLLLAPALVEAGTYFSDRAAQFDEAPTEGWILAGRPEDVKRAKSERSFENVRAIPVVAEP</sequence>
<evidence type="ECO:0000256" key="1">
    <source>
        <dbReference type="SAM" id="Phobius"/>
    </source>
</evidence>
<feature type="transmembrane region" description="Helical" evidence="1">
    <location>
        <begin position="79"/>
        <end position="97"/>
    </location>
</feature>
<dbReference type="KEGG" id="llu:AKJ09_05401"/>
<dbReference type="RefSeq" id="WP_146649743.1">
    <property type="nucleotide sequence ID" value="NZ_CP012333.1"/>
</dbReference>
<protein>
    <submittedName>
        <fullName evidence="2">Uncharacterized protein</fullName>
    </submittedName>
</protein>
<keyword evidence="1" id="KW-0472">Membrane</keyword>
<name>A0A0K1PZ27_9BACT</name>
<dbReference type="EMBL" id="CP012333">
    <property type="protein sequence ID" value="AKU98737.1"/>
    <property type="molecule type" value="Genomic_DNA"/>
</dbReference>
<keyword evidence="3" id="KW-1185">Reference proteome</keyword>
<evidence type="ECO:0000313" key="3">
    <source>
        <dbReference type="Proteomes" id="UP000064967"/>
    </source>
</evidence>
<accession>A0A0K1PZ27</accession>